<dbReference type="InterPro" id="IPR012338">
    <property type="entry name" value="Beta-lactam/transpept-like"/>
</dbReference>
<dbReference type="Pfam" id="PF00144">
    <property type="entry name" value="Beta-lactamase"/>
    <property type="match status" value="1"/>
</dbReference>
<dbReference type="PROSITE" id="PS51257">
    <property type="entry name" value="PROKAR_LIPOPROTEIN"/>
    <property type="match status" value="1"/>
</dbReference>
<dbReference type="Pfam" id="PF07075">
    <property type="entry name" value="NamZ_N"/>
    <property type="match status" value="1"/>
</dbReference>
<evidence type="ECO:0000259" key="2">
    <source>
        <dbReference type="Pfam" id="PF07075"/>
    </source>
</evidence>
<name>A0A381X3D3_9ZZZZ</name>
<dbReference type="Pfam" id="PF20732">
    <property type="entry name" value="NamZ_C"/>
    <property type="match status" value="1"/>
</dbReference>
<dbReference type="PANTHER" id="PTHR42915">
    <property type="entry name" value="HYPOTHETICAL 460 KDA PROTEIN IN FEUA-SIGW INTERGENIC REGION [PRECURSOR]"/>
    <property type="match status" value="1"/>
</dbReference>
<dbReference type="GO" id="GO:0033922">
    <property type="term" value="F:peptidoglycan beta-N-acetylmuramidase activity"/>
    <property type="evidence" value="ECO:0007669"/>
    <property type="project" value="InterPro"/>
</dbReference>
<protein>
    <submittedName>
        <fullName evidence="4">Uncharacterized protein</fullName>
    </submittedName>
</protein>
<accession>A0A381X3D3</accession>
<dbReference type="AlphaFoldDB" id="A0A381X3D3"/>
<dbReference type="Gene3D" id="3.40.710.10">
    <property type="entry name" value="DD-peptidase/beta-lactamase superfamily"/>
    <property type="match status" value="1"/>
</dbReference>
<dbReference type="InterPro" id="IPR048502">
    <property type="entry name" value="NamZ_N"/>
</dbReference>
<evidence type="ECO:0000259" key="3">
    <source>
        <dbReference type="Pfam" id="PF20732"/>
    </source>
</evidence>
<dbReference type="InterPro" id="IPR048503">
    <property type="entry name" value="NamZ_C"/>
</dbReference>
<sequence length="770" mass="83692">MNRACYKASFLFLAAGLAVGGCKTLSSKPVAPRTVFHPAKLEAIDAAIEHAIAAGKAPGAVVRLESGGAVYQKSYGAKSVEPVLLPMSADTIFDGASLTKVIATTPAIMLLVERGKLRLDDKVNHWILGFEAHGKGAVTVRHLLTHTSGLRPGLSAKPAWSGEAKAIDLAKEERLTAQPGTQFRYSDINFILLGEIVQLASGQLLDEFTSKHIYRRLGMRDTGFLPPFKKRSRVAPTERVDGEILHGIVHDPTARRMDGVAGHAGLFTTAADLSRFAHMMLNGGKLNGRRVFKRETVQLMISVHTPEGMKTKRGLGWDIDSPYSSPRGNHFKVGGYGHTGWTGGSLWIDPSTRTVVILMTSRTHPDGKGNVIALRREIATLTAEALRGFSFGGKAAPSVLNGADVLRQRKGILPKGAKVGLITNHTGHDRHRRSTLDFLRASSEVELTALFSPEHGLYGKLDEKVDDSTDAKSGLKIYSLYGNNRKPTLDQLAGLDALIFDIQDIGCRFYTYISTMGLAMEAAGEAGVKFIVLDRVNPIGGATVAGPVRLGPSQFIAYHNIPVQHGMSAGELARMINAERGLGVELQIVKIEGWKRGLFFDATGQPWTNPSPNMRSLTQAILYPGIGLLETAMSVGRGTDTPFEVIGAPYIDDVKLANRLNALGQTGVRFVPIRFTPDYSVHKDKPCGGVNIIITDRRKLRAVPLGIDIARVLRKMYPKNFPLAKVGRLLCHPPTIESLGQGKTLSQIEALWKADLAKFNTRRSDYLLYE</sequence>
<evidence type="ECO:0000259" key="1">
    <source>
        <dbReference type="Pfam" id="PF00144"/>
    </source>
</evidence>
<dbReference type="SUPFAM" id="SSF56601">
    <property type="entry name" value="beta-lactamase/transpeptidase-like"/>
    <property type="match status" value="1"/>
</dbReference>
<dbReference type="EMBL" id="UINC01013724">
    <property type="protein sequence ID" value="SVA59088.1"/>
    <property type="molecule type" value="Genomic_DNA"/>
</dbReference>
<dbReference type="InterPro" id="IPR001466">
    <property type="entry name" value="Beta-lactam-related"/>
</dbReference>
<dbReference type="Gene3D" id="3.90.1150.140">
    <property type="match status" value="1"/>
</dbReference>
<reference evidence="4" key="1">
    <citation type="submission" date="2018-05" db="EMBL/GenBank/DDBJ databases">
        <authorList>
            <person name="Lanie J.A."/>
            <person name="Ng W.-L."/>
            <person name="Kazmierczak K.M."/>
            <person name="Andrzejewski T.M."/>
            <person name="Davidsen T.M."/>
            <person name="Wayne K.J."/>
            <person name="Tettelin H."/>
            <person name="Glass J.I."/>
            <person name="Rusch D."/>
            <person name="Podicherti R."/>
            <person name="Tsui H.-C.T."/>
            <person name="Winkler M.E."/>
        </authorList>
    </citation>
    <scope>NUCLEOTIDE SEQUENCE</scope>
</reference>
<feature type="domain" description="Peptidoglycan beta-N-acetylmuramidase NamZ N-terminal" evidence="2">
    <location>
        <begin position="419"/>
        <end position="617"/>
    </location>
</feature>
<proteinExistence type="predicted"/>
<organism evidence="4">
    <name type="scientific">marine metagenome</name>
    <dbReference type="NCBI Taxonomy" id="408172"/>
    <lineage>
        <taxon>unclassified sequences</taxon>
        <taxon>metagenomes</taxon>
        <taxon>ecological metagenomes</taxon>
    </lineage>
</organism>
<feature type="domain" description="Beta-lactamase-related" evidence="1">
    <location>
        <begin position="44"/>
        <end position="371"/>
    </location>
</feature>
<dbReference type="Gene3D" id="3.40.50.12170">
    <property type="entry name" value="Uncharacterised protein PF07075, DUF1343"/>
    <property type="match status" value="1"/>
</dbReference>
<evidence type="ECO:0000313" key="4">
    <source>
        <dbReference type="EMBL" id="SVA59088.1"/>
    </source>
</evidence>
<dbReference type="InterPro" id="IPR008302">
    <property type="entry name" value="NamZ"/>
</dbReference>
<gene>
    <name evidence="4" type="ORF">METZ01_LOCUS111942</name>
</gene>
<feature type="domain" description="Peptidoglycan beta-N-acetylmuramidase NamZ C-terminal" evidence="3">
    <location>
        <begin position="621"/>
        <end position="769"/>
    </location>
</feature>
<dbReference type="PANTHER" id="PTHR42915:SF1">
    <property type="entry name" value="PEPTIDOGLYCAN BETA-N-ACETYLMURAMIDASE NAMZ"/>
    <property type="match status" value="1"/>
</dbReference>